<comment type="caution">
    <text evidence="1">The sequence shown here is derived from an EMBL/GenBank/DDBJ whole genome shotgun (WGS) entry which is preliminary data.</text>
</comment>
<organism evidence="1 2">
    <name type="scientific">Pseudoalteromonas peptidolytica F12-50-A1</name>
    <dbReference type="NCBI Taxonomy" id="1315280"/>
    <lineage>
        <taxon>Bacteria</taxon>
        <taxon>Pseudomonadati</taxon>
        <taxon>Pseudomonadota</taxon>
        <taxon>Gammaproteobacteria</taxon>
        <taxon>Alteromonadales</taxon>
        <taxon>Pseudoalteromonadaceae</taxon>
        <taxon>Pseudoalteromonas</taxon>
    </lineage>
</organism>
<evidence type="ECO:0000313" key="1">
    <source>
        <dbReference type="EMBL" id="MBE0348372.1"/>
    </source>
</evidence>
<accession>A0A8I0MZW9</accession>
<reference evidence="1 2" key="1">
    <citation type="submission" date="2015-06" db="EMBL/GenBank/DDBJ databases">
        <title>Genome sequence of Pseudoalteromonas peptidolytica.</title>
        <authorList>
            <person name="Xie B.-B."/>
            <person name="Rong J.-C."/>
            <person name="Qin Q.-L."/>
            <person name="Zhang Y.-Z."/>
        </authorList>
    </citation>
    <scope>NUCLEOTIDE SEQUENCE [LARGE SCALE GENOMIC DNA]</scope>
    <source>
        <strain evidence="1 2">F12-50-A1</strain>
    </source>
</reference>
<evidence type="ECO:0000313" key="2">
    <source>
        <dbReference type="Proteomes" id="UP000660708"/>
    </source>
</evidence>
<dbReference type="RefSeq" id="WP_147391483.1">
    <property type="nucleotide sequence ID" value="NZ_AQHF01000033.1"/>
</dbReference>
<dbReference type="EMBL" id="AQHF01000033">
    <property type="protein sequence ID" value="MBE0348372.1"/>
    <property type="molecule type" value="Genomic_DNA"/>
</dbReference>
<gene>
    <name evidence="1" type="ORF">PPEP_b0081</name>
</gene>
<evidence type="ECO:0008006" key="3">
    <source>
        <dbReference type="Google" id="ProtNLM"/>
    </source>
</evidence>
<dbReference type="AlphaFoldDB" id="A0A8I0MZW9"/>
<dbReference type="PROSITE" id="PS51257">
    <property type="entry name" value="PROKAR_LIPOPROTEIN"/>
    <property type="match status" value="1"/>
</dbReference>
<name>A0A8I0MZW9_9GAMM</name>
<proteinExistence type="predicted"/>
<keyword evidence="2" id="KW-1185">Reference proteome</keyword>
<sequence>MKHSILVCSILLAGCSGNPEYSHTGDNRVNMAGASQLFPHGEFVTIDLARQIANDTQLQKWETDNGYMVLGYEISQGSQTPPKGKHKTVITSKKLFCEPDSDPSSRSCILARARLDYAFELYTQKQPKAQKKIRNELQDRIIAASEQRCNVYKMYLKRSESRNNFWLGTLTTVLGGAGALFTNQVGNRILSGLAGISSGVRAEFNQAYLASQAAQVITKGITSRRNELRKKLQAKHNEDTTVYTLQAAIADAIEYHGACNILTGLEAAESAIEKVENPGLDMMAKTLYKSRHIEEILKGTNPEQFTFDKLANVGAASQSPSQDTVAMPFATHFVSLKGNLIQALYTKAYTKPEISEKLFALMDEEKSAGKTWLDAIDEKYNDFETKIQAAYIDELNKLKTPASDQEKLKAELKLQALDAQLTAQRLYVSTLLEQFYQALDTVDNKTQSIAAYFQSLFDGLPSYS</sequence>
<protein>
    <recommendedName>
        <fullName evidence="3">Lipoprotein</fullName>
    </recommendedName>
</protein>
<dbReference type="Proteomes" id="UP000660708">
    <property type="component" value="Unassembled WGS sequence"/>
</dbReference>